<evidence type="ECO:0000256" key="4">
    <source>
        <dbReference type="ARBA" id="ARBA00023277"/>
    </source>
</evidence>
<accession>A0ABW4IIA6</accession>
<dbReference type="GO" id="GO:0008448">
    <property type="term" value="F:N-acetylglucosamine-6-phosphate deacetylase activity"/>
    <property type="evidence" value="ECO:0007669"/>
    <property type="project" value="UniProtKB-EC"/>
</dbReference>
<keyword evidence="8" id="KW-1185">Reference proteome</keyword>
<dbReference type="PANTHER" id="PTHR11113:SF14">
    <property type="entry name" value="N-ACETYLGLUCOSAMINE-6-PHOSPHATE DEACETYLASE"/>
    <property type="match status" value="1"/>
</dbReference>
<dbReference type="InterPro" id="IPR003764">
    <property type="entry name" value="GlcNAc_6-P_deAcase"/>
</dbReference>
<dbReference type="InterPro" id="IPR011059">
    <property type="entry name" value="Metal-dep_hydrolase_composite"/>
</dbReference>
<evidence type="ECO:0000256" key="3">
    <source>
        <dbReference type="ARBA" id="ARBA00022801"/>
    </source>
</evidence>
<dbReference type="Gene3D" id="2.30.40.10">
    <property type="entry name" value="Urease, subunit C, domain 1"/>
    <property type="match status" value="1"/>
</dbReference>
<reference evidence="8" key="1">
    <citation type="journal article" date="2019" name="Int. J. Syst. Evol. Microbiol.">
        <title>The Global Catalogue of Microorganisms (GCM) 10K type strain sequencing project: providing services to taxonomists for standard genome sequencing and annotation.</title>
        <authorList>
            <consortium name="The Broad Institute Genomics Platform"/>
            <consortium name="The Broad Institute Genome Sequencing Center for Infectious Disease"/>
            <person name="Wu L."/>
            <person name="Ma J."/>
        </authorList>
    </citation>
    <scope>NUCLEOTIDE SEQUENCE [LARGE SCALE GENOMIC DNA]</scope>
    <source>
        <strain evidence="8">CCUG 53762</strain>
    </source>
</reference>
<name>A0ABW4IIA6_9SPHI</name>
<evidence type="ECO:0000256" key="1">
    <source>
        <dbReference type="ARBA" id="ARBA00010716"/>
    </source>
</evidence>
<protein>
    <submittedName>
        <fullName evidence="7">N-acetylglucosamine-6-phosphate deacetylase</fullName>
        <ecNumber evidence="7">3.5.1.25</ecNumber>
    </submittedName>
</protein>
<dbReference type="InterPro" id="IPR006680">
    <property type="entry name" value="Amidohydro-rel"/>
</dbReference>
<dbReference type="NCBIfam" id="TIGR00221">
    <property type="entry name" value="nagA"/>
    <property type="match status" value="1"/>
</dbReference>
<organism evidence="7 8">
    <name type="scientific">Pseudopedobacter beijingensis</name>
    <dbReference type="NCBI Taxonomy" id="1207056"/>
    <lineage>
        <taxon>Bacteria</taxon>
        <taxon>Pseudomonadati</taxon>
        <taxon>Bacteroidota</taxon>
        <taxon>Sphingobacteriia</taxon>
        <taxon>Sphingobacteriales</taxon>
        <taxon>Sphingobacteriaceae</taxon>
        <taxon>Pseudopedobacter</taxon>
    </lineage>
</organism>
<keyword evidence="2" id="KW-0479">Metal-binding</keyword>
<comment type="similarity">
    <text evidence="1 5">Belongs to the metallo-dependent hydrolases superfamily. NagA family.</text>
</comment>
<dbReference type="Pfam" id="PF01979">
    <property type="entry name" value="Amidohydro_1"/>
    <property type="match status" value="1"/>
</dbReference>
<evidence type="ECO:0000313" key="7">
    <source>
        <dbReference type="EMBL" id="MFD1631788.1"/>
    </source>
</evidence>
<comment type="caution">
    <text evidence="7">The sequence shown here is derived from an EMBL/GenBank/DDBJ whole genome shotgun (WGS) entry which is preliminary data.</text>
</comment>
<sequence length="402" mass="43948">MKIKIVNGKIIAPDGIIENGTILINNGSILEVSRRDVEISEDTCVIDAEGKYISPGFIDIHVHGGGGYDFMDGTIEAFLKIAETHVQYGTTAMNPTTLTSEVDDLFNTLDNYREANKQNTKGSQFLGVHLEGPYFALSQRGAQDPRYIRNPDPKEYKKILDYSDDIVRWSAAPELTGAIEFGRYVKSKGKVLALAHTDAIYEEVLEGYNNGYSLATHFYSAMAGVTRRNAFRYAGAVEAGYLIDDMDVEAIADGIHLPPPLLKLIYKIKGPDRIALITDAMRGAGMPEGESILGNIHTGLKVIIEDGVAKLPDRTAFAGSVATADRLVRTMINQGEVPLVDVIKMITQTPARIMGVSDKKGSLEVGKDADIVLFDDNINIEMTIVKGDVKYRSSVKEDTLAI</sequence>
<dbReference type="Gene3D" id="3.20.20.140">
    <property type="entry name" value="Metal-dependent hydrolases"/>
    <property type="match status" value="1"/>
</dbReference>
<dbReference type="SUPFAM" id="SSF51338">
    <property type="entry name" value="Composite domain of metallo-dependent hydrolases"/>
    <property type="match status" value="1"/>
</dbReference>
<dbReference type="PIRSF" id="PIRSF038994">
    <property type="entry name" value="NagA"/>
    <property type="match status" value="1"/>
</dbReference>
<feature type="domain" description="Amidohydrolase-related" evidence="6">
    <location>
        <begin position="52"/>
        <end position="389"/>
    </location>
</feature>
<evidence type="ECO:0000259" key="6">
    <source>
        <dbReference type="Pfam" id="PF01979"/>
    </source>
</evidence>
<dbReference type="InterPro" id="IPR032466">
    <property type="entry name" value="Metal_Hydrolase"/>
</dbReference>
<dbReference type="CDD" id="cd00854">
    <property type="entry name" value="NagA"/>
    <property type="match status" value="1"/>
</dbReference>
<dbReference type="EC" id="3.5.1.25" evidence="7"/>
<dbReference type="SUPFAM" id="SSF51556">
    <property type="entry name" value="Metallo-dependent hydrolases"/>
    <property type="match status" value="1"/>
</dbReference>
<dbReference type="Proteomes" id="UP001597118">
    <property type="component" value="Unassembled WGS sequence"/>
</dbReference>
<dbReference type="RefSeq" id="WP_379664154.1">
    <property type="nucleotide sequence ID" value="NZ_JBHUDG010000050.1"/>
</dbReference>
<evidence type="ECO:0000313" key="8">
    <source>
        <dbReference type="Proteomes" id="UP001597118"/>
    </source>
</evidence>
<dbReference type="EMBL" id="JBHUDG010000050">
    <property type="protein sequence ID" value="MFD1631788.1"/>
    <property type="molecule type" value="Genomic_DNA"/>
</dbReference>
<evidence type="ECO:0000256" key="5">
    <source>
        <dbReference type="PIRNR" id="PIRNR038994"/>
    </source>
</evidence>
<evidence type="ECO:0000256" key="2">
    <source>
        <dbReference type="ARBA" id="ARBA00022723"/>
    </source>
</evidence>
<dbReference type="PANTHER" id="PTHR11113">
    <property type="entry name" value="N-ACETYLGLUCOSAMINE-6-PHOSPHATE DEACETYLASE"/>
    <property type="match status" value="1"/>
</dbReference>
<keyword evidence="3 5" id="KW-0378">Hydrolase</keyword>
<keyword evidence="4 5" id="KW-0119">Carbohydrate metabolism</keyword>
<gene>
    <name evidence="7" type="primary">nagA</name>
    <name evidence="7" type="ORF">ACFSAH_18080</name>
</gene>
<proteinExistence type="inferred from homology"/>